<dbReference type="EMBL" id="UZAE01014776">
    <property type="protein sequence ID" value="VDO14417.1"/>
    <property type="molecule type" value="Genomic_DNA"/>
</dbReference>
<sequence>MEYAEVSRVLSRAHMEVLAVSPILEYPWQPISSDDRRAIDSSPTAAPTPRPRSTNFLPVSSSSSSSRSGDNGGIAVIPTGQNESPDVTAPPPRPPKPVMSGKERCLNTLRLPIANFTSCLSFR</sequence>
<proteinExistence type="predicted"/>
<feature type="region of interest" description="Disordered" evidence="1">
    <location>
        <begin position="31"/>
        <end position="103"/>
    </location>
</feature>
<keyword evidence="3" id="KW-1185">Reference proteome</keyword>
<feature type="compositionally biased region" description="Pro residues" evidence="1">
    <location>
        <begin position="88"/>
        <end position="97"/>
    </location>
</feature>
<reference evidence="4" key="1">
    <citation type="submission" date="2017-02" db="UniProtKB">
        <authorList>
            <consortium name="WormBaseParasite"/>
        </authorList>
    </citation>
    <scope>IDENTIFICATION</scope>
</reference>
<accession>A0A0R3TYI1</accession>
<protein>
    <submittedName>
        <fullName evidence="2 4">Uncharacterized protein</fullName>
    </submittedName>
</protein>
<gene>
    <name evidence="2" type="ORF">HNAJ_LOCUS12904</name>
</gene>
<evidence type="ECO:0000313" key="4">
    <source>
        <dbReference type="WBParaSite" id="HNAJ_0001293001-mRNA-1"/>
    </source>
</evidence>
<dbReference type="WBParaSite" id="HNAJ_0001293001-mRNA-1">
    <property type="protein sequence ID" value="HNAJ_0001293001-mRNA-1"/>
    <property type="gene ID" value="HNAJ_0001293001"/>
</dbReference>
<dbReference type="AlphaFoldDB" id="A0A0R3TYI1"/>
<evidence type="ECO:0000313" key="2">
    <source>
        <dbReference type="EMBL" id="VDO14417.1"/>
    </source>
</evidence>
<dbReference type="Proteomes" id="UP000278807">
    <property type="component" value="Unassembled WGS sequence"/>
</dbReference>
<organism evidence="4">
    <name type="scientific">Rodentolepis nana</name>
    <name type="common">Dwarf tapeworm</name>
    <name type="synonym">Hymenolepis nana</name>
    <dbReference type="NCBI Taxonomy" id="102285"/>
    <lineage>
        <taxon>Eukaryota</taxon>
        <taxon>Metazoa</taxon>
        <taxon>Spiralia</taxon>
        <taxon>Lophotrochozoa</taxon>
        <taxon>Platyhelminthes</taxon>
        <taxon>Cestoda</taxon>
        <taxon>Eucestoda</taxon>
        <taxon>Cyclophyllidea</taxon>
        <taxon>Hymenolepididae</taxon>
        <taxon>Rodentolepis</taxon>
    </lineage>
</organism>
<evidence type="ECO:0000313" key="3">
    <source>
        <dbReference type="Proteomes" id="UP000278807"/>
    </source>
</evidence>
<name>A0A0R3TYI1_RODNA</name>
<evidence type="ECO:0000256" key="1">
    <source>
        <dbReference type="SAM" id="MobiDB-lite"/>
    </source>
</evidence>
<feature type="compositionally biased region" description="Low complexity" evidence="1">
    <location>
        <begin position="40"/>
        <end position="68"/>
    </location>
</feature>
<reference evidence="2 3" key="2">
    <citation type="submission" date="2018-11" db="EMBL/GenBank/DDBJ databases">
        <authorList>
            <consortium name="Pathogen Informatics"/>
        </authorList>
    </citation>
    <scope>NUCLEOTIDE SEQUENCE [LARGE SCALE GENOMIC DNA]</scope>
</reference>